<proteinExistence type="predicted"/>
<dbReference type="AlphaFoldDB" id="A0A6J3DWY8"/>
<evidence type="ECO:0000313" key="4">
    <source>
        <dbReference type="Proteomes" id="UP000504639"/>
    </source>
</evidence>
<accession>A0A6J3DWY8</accession>
<evidence type="ECO:0000256" key="3">
    <source>
        <dbReference type="SAM" id="SignalP"/>
    </source>
</evidence>
<organism evidence="4 5">
    <name type="scientific">Aythya fuligula</name>
    <name type="common">Tufted duck</name>
    <name type="synonym">Anas fuligula</name>
    <dbReference type="NCBI Taxonomy" id="219594"/>
    <lineage>
        <taxon>Eukaryota</taxon>
        <taxon>Metazoa</taxon>
        <taxon>Chordata</taxon>
        <taxon>Craniata</taxon>
        <taxon>Vertebrata</taxon>
        <taxon>Euteleostomi</taxon>
        <taxon>Archelosauria</taxon>
        <taxon>Archosauria</taxon>
        <taxon>Dinosauria</taxon>
        <taxon>Saurischia</taxon>
        <taxon>Theropoda</taxon>
        <taxon>Coelurosauria</taxon>
        <taxon>Aves</taxon>
        <taxon>Neognathae</taxon>
        <taxon>Galloanserae</taxon>
        <taxon>Anseriformes</taxon>
        <taxon>Anatidae</taxon>
        <taxon>Aythyinae</taxon>
        <taxon>Aythya</taxon>
    </lineage>
</organism>
<keyword evidence="2" id="KW-0812">Transmembrane</keyword>
<reference evidence="5 6" key="1">
    <citation type="submission" date="2025-04" db="UniProtKB">
        <authorList>
            <consortium name="RefSeq"/>
        </authorList>
    </citation>
    <scope>IDENTIFICATION</scope>
    <source>
        <tissue evidence="5 6">Lung</tissue>
    </source>
</reference>
<feature type="chain" id="PRO_5044643210" evidence="3">
    <location>
        <begin position="31"/>
        <end position="278"/>
    </location>
</feature>
<dbReference type="RefSeq" id="XP_032055887.1">
    <property type="nucleotide sequence ID" value="XM_032199996.1"/>
</dbReference>
<keyword evidence="2" id="KW-0472">Membrane</keyword>
<feature type="transmembrane region" description="Helical" evidence="2">
    <location>
        <begin position="194"/>
        <end position="215"/>
    </location>
</feature>
<protein>
    <submittedName>
        <fullName evidence="5 6">Uncharacterized protein LOC116496733 isoform X1</fullName>
    </submittedName>
</protein>
<keyword evidence="4" id="KW-1185">Reference proteome</keyword>
<keyword evidence="3" id="KW-0732">Signal</keyword>
<evidence type="ECO:0000313" key="6">
    <source>
        <dbReference type="RefSeq" id="XP_032055887.1"/>
    </source>
</evidence>
<dbReference type="KEGG" id="aful:116496733"/>
<dbReference type="RefSeq" id="XP_032055886.1">
    <property type="nucleotide sequence ID" value="XM_032199995.1"/>
</dbReference>
<feature type="compositionally biased region" description="Polar residues" evidence="1">
    <location>
        <begin position="251"/>
        <end position="271"/>
    </location>
</feature>
<evidence type="ECO:0000313" key="5">
    <source>
        <dbReference type="RefSeq" id="XP_032055886.1"/>
    </source>
</evidence>
<dbReference type="GeneID" id="116496733"/>
<gene>
    <name evidence="5 6" type="primary">LOC116496733</name>
</gene>
<evidence type="ECO:0000256" key="1">
    <source>
        <dbReference type="SAM" id="MobiDB-lite"/>
    </source>
</evidence>
<dbReference type="Proteomes" id="UP000504639">
    <property type="component" value="Chromosome 18"/>
</dbReference>
<sequence>MLPGGQMGSACFPWLSLLLLSGLALWPGIAAPTGDPAEGTKRFSPNNTRVTVYHCKDCDSKICPLSNYESFDKIGATQNGTLSNDIIQLVTTETHIIMCFQQEIKYLNEVYAIFWQTDWGIGESCGNLELGENRVHHITEEEKICCAVEAEEIQASVANLNCYVESKRTSSIYKTPDDMTPADNPTDPGSSKTIGITATFLILGVCAAALALYCVQRTRSGQGPVVVLYQIFKANGERQLSSEGAIKPNQAYESGRSQPFEASSTNETNQALMPAASF</sequence>
<keyword evidence="2" id="KW-1133">Transmembrane helix</keyword>
<feature type="signal peptide" evidence="3">
    <location>
        <begin position="1"/>
        <end position="30"/>
    </location>
</feature>
<evidence type="ECO:0000256" key="2">
    <source>
        <dbReference type="SAM" id="Phobius"/>
    </source>
</evidence>
<feature type="region of interest" description="Disordered" evidence="1">
    <location>
        <begin position="250"/>
        <end position="278"/>
    </location>
</feature>
<name>A0A6J3DWY8_AYTFU</name>